<evidence type="ECO:0000256" key="3">
    <source>
        <dbReference type="ARBA" id="ARBA00022737"/>
    </source>
</evidence>
<dbReference type="PRINTS" id="PR00364">
    <property type="entry name" value="DISEASERSIST"/>
</dbReference>
<dbReference type="InterPro" id="IPR027417">
    <property type="entry name" value="P-loop_NTPase"/>
</dbReference>
<dbReference type="EMBL" id="PKPP01016025">
    <property type="protein sequence ID" value="PWA38073.1"/>
    <property type="molecule type" value="Genomic_DNA"/>
</dbReference>
<dbReference type="Gene3D" id="1.10.8.430">
    <property type="entry name" value="Helical domain of apoptotic protease-activating factors"/>
    <property type="match status" value="1"/>
</dbReference>
<feature type="domain" description="NB-ARC" evidence="7">
    <location>
        <begin position="81"/>
        <end position="191"/>
    </location>
</feature>
<organism evidence="10 11">
    <name type="scientific">Artemisia annua</name>
    <name type="common">Sweet wormwood</name>
    <dbReference type="NCBI Taxonomy" id="35608"/>
    <lineage>
        <taxon>Eukaryota</taxon>
        <taxon>Viridiplantae</taxon>
        <taxon>Streptophyta</taxon>
        <taxon>Embryophyta</taxon>
        <taxon>Tracheophyta</taxon>
        <taxon>Spermatophyta</taxon>
        <taxon>Magnoliopsida</taxon>
        <taxon>eudicotyledons</taxon>
        <taxon>Gunneridae</taxon>
        <taxon>Pentapetalae</taxon>
        <taxon>asterids</taxon>
        <taxon>campanulids</taxon>
        <taxon>Asterales</taxon>
        <taxon>Asteraceae</taxon>
        <taxon>Asteroideae</taxon>
        <taxon>Anthemideae</taxon>
        <taxon>Artemisiinae</taxon>
        <taxon>Artemisia</taxon>
    </lineage>
</organism>
<dbReference type="InterPro" id="IPR042197">
    <property type="entry name" value="Apaf_helical"/>
</dbReference>
<dbReference type="Pfam" id="PF23559">
    <property type="entry name" value="WHD_DRP"/>
    <property type="match status" value="1"/>
</dbReference>
<evidence type="ECO:0000256" key="4">
    <source>
        <dbReference type="ARBA" id="ARBA00022741"/>
    </source>
</evidence>
<keyword evidence="5" id="KW-0611">Plant defense</keyword>
<dbReference type="PANTHER" id="PTHR23155:SF1205">
    <property type="entry name" value="DISEASE RESISTANCE PROTEIN RPM1"/>
    <property type="match status" value="1"/>
</dbReference>
<dbReference type="AlphaFoldDB" id="A0A2U1KN43"/>
<dbReference type="FunFam" id="1.10.10.10:FF:000322">
    <property type="entry name" value="Probable disease resistance protein At1g63360"/>
    <property type="match status" value="1"/>
</dbReference>
<proteinExistence type="inferred from homology"/>
<evidence type="ECO:0000256" key="1">
    <source>
        <dbReference type="ARBA" id="ARBA00008894"/>
    </source>
</evidence>
<dbReference type="Gene3D" id="1.20.5.4130">
    <property type="match status" value="1"/>
</dbReference>
<keyword evidence="4" id="KW-0547">Nucleotide-binding</keyword>
<dbReference type="GO" id="GO:0098542">
    <property type="term" value="P:defense response to other organism"/>
    <property type="evidence" value="ECO:0007669"/>
    <property type="project" value="TreeGrafter"/>
</dbReference>
<keyword evidence="3" id="KW-0677">Repeat</keyword>
<keyword evidence="6" id="KW-0067">ATP-binding</keyword>
<dbReference type="Gene3D" id="3.40.50.300">
    <property type="entry name" value="P-loop containing nucleotide triphosphate hydrolases"/>
    <property type="match status" value="1"/>
</dbReference>
<dbReference type="SUPFAM" id="SSF52540">
    <property type="entry name" value="P-loop containing nucleoside triphosphate hydrolases"/>
    <property type="match status" value="1"/>
</dbReference>
<name>A0A2U1KN43_ARTAN</name>
<gene>
    <name evidence="10" type="ORF">CTI12_AA584590</name>
</gene>
<evidence type="ECO:0000259" key="9">
    <source>
        <dbReference type="Pfam" id="PF23559"/>
    </source>
</evidence>
<dbReference type="GO" id="GO:0043531">
    <property type="term" value="F:ADP binding"/>
    <property type="evidence" value="ECO:0007669"/>
    <property type="project" value="InterPro"/>
</dbReference>
<dbReference type="Pfam" id="PF00931">
    <property type="entry name" value="NB-ARC"/>
    <property type="match status" value="1"/>
</dbReference>
<dbReference type="InterPro" id="IPR002182">
    <property type="entry name" value="NB-ARC"/>
</dbReference>
<keyword evidence="2" id="KW-0433">Leucine-rich repeat</keyword>
<evidence type="ECO:0000256" key="2">
    <source>
        <dbReference type="ARBA" id="ARBA00022614"/>
    </source>
</evidence>
<evidence type="ECO:0000256" key="5">
    <source>
        <dbReference type="ARBA" id="ARBA00022821"/>
    </source>
</evidence>
<dbReference type="Pfam" id="PF18052">
    <property type="entry name" value="Rx_N"/>
    <property type="match status" value="1"/>
</dbReference>
<dbReference type="GO" id="GO:0005524">
    <property type="term" value="F:ATP binding"/>
    <property type="evidence" value="ECO:0007669"/>
    <property type="project" value="UniProtKB-KW"/>
</dbReference>
<dbReference type="InterPro" id="IPR044974">
    <property type="entry name" value="Disease_R_plants"/>
</dbReference>
<dbReference type="Proteomes" id="UP000245207">
    <property type="component" value="Unassembled WGS sequence"/>
</dbReference>
<evidence type="ECO:0000256" key="6">
    <source>
        <dbReference type="ARBA" id="ARBA00022840"/>
    </source>
</evidence>
<dbReference type="OrthoDB" id="37484at2759"/>
<evidence type="ECO:0000259" key="8">
    <source>
        <dbReference type="Pfam" id="PF18052"/>
    </source>
</evidence>
<evidence type="ECO:0000313" key="11">
    <source>
        <dbReference type="Proteomes" id="UP000245207"/>
    </source>
</evidence>
<comment type="similarity">
    <text evidence="1">Belongs to the disease resistance NB-LRR family.</text>
</comment>
<comment type="caution">
    <text evidence="10">The sequence shown here is derived from an EMBL/GenBank/DDBJ whole genome shotgun (WGS) entry which is preliminary data.</text>
</comment>
<dbReference type="InterPro" id="IPR058922">
    <property type="entry name" value="WHD_DRP"/>
</dbReference>
<dbReference type="PANTHER" id="PTHR23155">
    <property type="entry name" value="DISEASE RESISTANCE PROTEIN RP"/>
    <property type="match status" value="1"/>
</dbReference>
<protein>
    <recommendedName>
        <fullName evidence="12">NB-ARC domains-containing protein</fullName>
    </recommendedName>
</protein>
<evidence type="ECO:0000259" key="7">
    <source>
        <dbReference type="Pfam" id="PF00931"/>
    </source>
</evidence>
<feature type="domain" description="Disease resistance N-terminal" evidence="8">
    <location>
        <begin position="379"/>
        <end position="436"/>
    </location>
</feature>
<sequence>MYGRKISSKLDEITSKLDELVKEKNDLDLDVNVKVERSNRRLEETSLVDESKVLGREGDKEALLEKLLVDESKVSVVSIVEFDVFKISKAVFQAVTGENKDFANLDLLHVALKEKLSRKKLLIVLDDVWNEDHDAWESLKSPFVDGAPGSKIIVTTRKTSVASVMNSFEPYNLEVLSNETALSLFARCALDEPNFDKHPPLEKIARGIIDKCDGLPLALVTLGRVLKTKKGNEGDWEELLNSEIWNLHDASGVLPALKLNYYDLSPDLKQLFAYSSLFPKDHLFDKKKLVLLWMAQGFLSQSVGSKSMESLGCHYFEELKSRSFFQHSANNVSLYTMHDLMNDLAVSVAGEFNFMLDDKIDADGRTEVFEKLRHFSFLARSEGIDSQLKKWKNSLQLIQVVLADAGQKHITQKPVELWLHDLQDLAYDIDDVLDDMCVLL</sequence>
<evidence type="ECO:0000313" key="10">
    <source>
        <dbReference type="EMBL" id="PWA38073.1"/>
    </source>
</evidence>
<dbReference type="InterPro" id="IPR041118">
    <property type="entry name" value="Rx_N"/>
</dbReference>
<feature type="domain" description="Disease resistance protein winged helix" evidence="9">
    <location>
        <begin position="277"/>
        <end position="345"/>
    </location>
</feature>
<accession>A0A2U1KN43</accession>
<evidence type="ECO:0008006" key="12">
    <source>
        <dbReference type="Google" id="ProtNLM"/>
    </source>
</evidence>
<reference evidence="10 11" key="1">
    <citation type="journal article" date="2018" name="Mol. Plant">
        <title>The genome of Artemisia annua provides insight into the evolution of Asteraceae family and artemisinin biosynthesis.</title>
        <authorList>
            <person name="Shen Q."/>
            <person name="Zhang L."/>
            <person name="Liao Z."/>
            <person name="Wang S."/>
            <person name="Yan T."/>
            <person name="Shi P."/>
            <person name="Liu M."/>
            <person name="Fu X."/>
            <person name="Pan Q."/>
            <person name="Wang Y."/>
            <person name="Lv Z."/>
            <person name="Lu X."/>
            <person name="Zhang F."/>
            <person name="Jiang W."/>
            <person name="Ma Y."/>
            <person name="Chen M."/>
            <person name="Hao X."/>
            <person name="Li L."/>
            <person name="Tang Y."/>
            <person name="Lv G."/>
            <person name="Zhou Y."/>
            <person name="Sun X."/>
            <person name="Brodelius P.E."/>
            <person name="Rose J.K.C."/>
            <person name="Tang K."/>
        </authorList>
    </citation>
    <scope>NUCLEOTIDE SEQUENCE [LARGE SCALE GENOMIC DNA]</scope>
    <source>
        <strain evidence="11">cv. Huhao1</strain>
        <tissue evidence="10">Leaf</tissue>
    </source>
</reference>
<keyword evidence="11" id="KW-1185">Reference proteome</keyword>